<feature type="domain" description="N-acetylmuramoyl-L-alanine amidase" evidence="3">
    <location>
        <begin position="54"/>
        <end position="203"/>
    </location>
</feature>
<evidence type="ECO:0000313" key="6">
    <source>
        <dbReference type="Proteomes" id="UP000548476"/>
    </source>
</evidence>
<dbReference type="InterPro" id="IPR015510">
    <property type="entry name" value="PGRP"/>
</dbReference>
<dbReference type="InterPro" id="IPR036505">
    <property type="entry name" value="Amidase/PGRP_sf"/>
</dbReference>
<accession>A0A841FUN2</accession>
<comment type="caution">
    <text evidence="5">The sequence shown here is derived from an EMBL/GenBank/DDBJ whole genome shotgun (WGS) entry which is preliminary data.</text>
</comment>
<keyword evidence="6" id="KW-1185">Reference proteome</keyword>
<dbReference type="EMBL" id="JACHGT010000012">
    <property type="protein sequence ID" value="MBB6037438.1"/>
    <property type="molecule type" value="Genomic_DNA"/>
</dbReference>
<dbReference type="GO" id="GO:0008745">
    <property type="term" value="F:N-acetylmuramoyl-L-alanine amidase activity"/>
    <property type="evidence" value="ECO:0007669"/>
    <property type="project" value="InterPro"/>
</dbReference>
<feature type="domain" description="Peptidoglycan recognition protein family" evidence="4">
    <location>
        <begin position="42"/>
        <end position="197"/>
    </location>
</feature>
<name>A0A841FUN2_9ACTN</name>
<gene>
    <name evidence="5" type="ORF">HNR73_005314</name>
</gene>
<evidence type="ECO:0000313" key="5">
    <source>
        <dbReference type="EMBL" id="MBB6037438.1"/>
    </source>
</evidence>
<feature type="chain" id="PRO_5032797268" description="N-acetylmuramoyl-L-alanine amidase" evidence="2">
    <location>
        <begin position="33"/>
        <end position="223"/>
    </location>
</feature>
<feature type="signal peptide" evidence="2">
    <location>
        <begin position="1"/>
        <end position="32"/>
    </location>
</feature>
<dbReference type="SUPFAM" id="SSF55846">
    <property type="entry name" value="N-acetylmuramoyl-L-alanine amidase-like"/>
    <property type="match status" value="1"/>
</dbReference>
<evidence type="ECO:0008006" key="7">
    <source>
        <dbReference type="Google" id="ProtNLM"/>
    </source>
</evidence>
<dbReference type="AlphaFoldDB" id="A0A841FUN2"/>
<keyword evidence="2" id="KW-0732">Signal</keyword>
<evidence type="ECO:0000259" key="3">
    <source>
        <dbReference type="SMART" id="SM00644"/>
    </source>
</evidence>
<dbReference type="CDD" id="cd06583">
    <property type="entry name" value="PGRP"/>
    <property type="match status" value="1"/>
</dbReference>
<dbReference type="PROSITE" id="PS51318">
    <property type="entry name" value="TAT"/>
    <property type="match status" value="1"/>
</dbReference>
<organism evidence="5 6">
    <name type="scientific">Phytomonospora endophytica</name>
    <dbReference type="NCBI Taxonomy" id="714109"/>
    <lineage>
        <taxon>Bacteria</taxon>
        <taxon>Bacillati</taxon>
        <taxon>Actinomycetota</taxon>
        <taxon>Actinomycetes</taxon>
        <taxon>Micromonosporales</taxon>
        <taxon>Micromonosporaceae</taxon>
        <taxon>Phytomonospora</taxon>
    </lineage>
</organism>
<dbReference type="RefSeq" id="WP_184790254.1">
    <property type="nucleotide sequence ID" value="NZ_BONT01000092.1"/>
</dbReference>
<dbReference type="PANTHER" id="PTHR11022:SF41">
    <property type="entry name" value="PEPTIDOGLYCAN-RECOGNITION PROTEIN LC-RELATED"/>
    <property type="match status" value="1"/>
</dbReference>
<dbReference type="GO" id="GO:0008270">
    <property type="term" value="F:zinc ion binding"/>
    <property type="evidence" value="ECO:0007669"/>
    <property type="project" value="InterPro"/>
</dbReference>
<evidence type="ECO:0000256" key="1">
    <source>
        <dbReference type="ARBA" id="ARBA00007553"/>
    </source>
</evidence>
<dbReference type="SMART" id="SM00644">
    <property type="entry name" value="Ami_2"/>
    <property type="match status" value="1"/>
</dbReference>
<dbReference type="InterPro" id="IPR006619">
    <property type="entry name" value="PGRP_domain_met/bac"/>
</dbReference>
<dbReference type="GO" id="GO:0009253">
    <property type="term" value="P:peptidoglycan catabolic process"/>
    <property type="evidence" value="ECO:0007669"/>
    <property type="project" value="InterPro"/>
</dbReference>
<dbReference type="Proteomes" id="UP000548476">
    <property type="component" value="Unassembled WGS sequence"/>
</dbReference>
<dbReference type="InterPro" id="IPR006311">
    <property type="entry name" value="TAT_signal"/>
</dbReference>
<dbReference type="InterPro" id="IPR002502">
    <property type="entry name" value="Amidase_domain"/>
</dbReference>
<proteinExistence type="inferred from homology"/>
<reference evidence="5 6" key="1">
    <citation type="submission" date="2020-08" db="EMBL/GenBank/DDBJ databases">
        <title>Genomic Encyclopedia of Type Strains, Phase IV (KMG-IV): sequencing the most valuable type-strain genomes for metagenomic binning, comparative biology and taxonomic classification.</title>
        <authorList>
            <person name="Goeker M."/>
        </authorList>
    </citation>
    <scope>NUCLEOTIDE SEQUENCE [LARGE SCALE GENOMIC DNA]</scope>
    <source>
        <strain evidence="5 6">YIM 65646</strain>
    </source>
</reference>
<comment type="similarity">
    <text evidence="1">Belongs to the N-acetylmuramoyl-L-alanine amidase 2 family.</text>
</comment>
<protein>
    <recommendedName>
        <fullName evidence="7">N-acetylmuramoyl-L-alanine amidase</fullName>
    </recommendedName>
</protein>
<dbReference type="SMART" id="SM00701">
    <property type="entry name" value="PGRP"/>
    <property type="match status" value="1"/>
</dbReference>
<evidence type="ECO:0000256" key="2">
    <source>
        <dbReference type="SAM" id="SignalP"/>
    </source>
</evidence>
<dbReference type="PANTHER" id="PTHR11022">
    <property type="entry name" value="PEPTIDOGLYCAN RECOGNITION PROTEIN"/>
    <property type="match status" value="1"/>
</dbReference>
<dbReference type="Gene3D" id="3.40.80.10">
    <property type="entry name" value="Peptidoglycan recognition protein-like"/>
    <property type="match status" value="1"/>
</dbReference>
<evidence type="ECO:0000259" key="4">
    <source>
        <dbReference type="SMART" id="SM00701"/>
    </source>
</evidence>
<sequence length="223" mass="24701">MSDRHNLARRTLLTGAAGLAAAAAIIPLTATAASAKPKPKKPRIYSCEEWGARQPVDPPTILQNRPNKIIVHHTAYPNTTDFSLDYAFANSRSIQNLHMDKNGWNDSGQHFTNSRGGFLTEGRRGSLDALLGGTTMVQSAHTVGQNTQSIGIENDGSYHLGELPTHKQWKSLIRFCAYICYQYEIAPSEIYGHMDFNATLCPGGIHDKLPWLREEVAHRLHVK</sequence>
<dbReference type="Pfam" id="PF01510">
    <property type="entry name" value="Amidase_2"/>
    <property type="match status" value="1"/>
</dbReference>